<evidence type="ECO:0000256" key="2">
    <source>
        <dbReference type="ARBA" id="ARBA00022478"/>
    </source>
</evidence>
<dbReference type="PANTHER" id="PTHR12709:SF4">
    <property type="entry name" value="DNA-DIRECTED RNA POLYMERASE II SUBUNIT RPB7"/>
    <property type="match status" value="1"/>
</dbReference>
<dbReference type="NCBIfam" id="NF006333">
    <property type="entry name" value="PRK08563.1"/>
    <property type="match status" value="1"/>
</dbReference>
<dbReference type="InterPro" id="IPR045113">
    <property type="entry name" value="Rpb7-like"/>
</dbReference>
<dbReference type="InterPro" id="IPR036898">
    <property type="entry name" value="RNA_pol_Rpb7-like_N_sf"/>
</dbReference>
<sequence length="176" mass="19392">MYKKCTLFDTVRIPPSELGDVLEDAVFRALRLKLEGRVDKSLGVIVAITDIKDIGEGHILVGDGAVYYDTTFEAIVFQPVLQEVVEGLVVEVVEFGAFVSIGALDGLLHISQITNEFISYDSKNARLVSKESSEAIGEGDRVRVRVVAISLNERDPRESKIGLTMRQVGLGKLEWL</sequence>
<dbReference type="Gene3D" id="3.30.1490.120">
    <property type="entry name" value="RNA polymerase Rpb7-like, N-terminal domain"/>
    <property type="match status" value="1"/>
</dbReference>
<dbReference type="RefSeq" id="WP_276624239.1">
    <property type="nucleotide sequence ID" value="NZ_DUIH01000010.1"/>
</dbReference>
<dbReference type="InterPro" id="IPR003029">
    <property type="entry name" value="S1_domain"/>
</dbReference>
<dbReference type="InterPro" id="IPR005576">
    <property type="entry name" value="Rpb7-like_N"/>
</dbReference>
<feature type="non-terminal residue" evidence="5">
    <location>
        <position position="176"/>
    </location>
</feature>
<keyword evidence="5" id="KW-0548">Nucleotidyltransferase</keyword>
<proteinExistence type="inferred from homology"/>
<evidence type="ECO:0000259" key="4">
    <source>
        <dbReference type="PROSITE" id="PS50126"/>
    </source>
</evidence>
<dbReference type="SMART" id="SM00316">
    <property type="entry name" value="S1"/>
    <property type="match status" value="1"/>
</dbReference>
<evidence type="ECO:0000313" key="5">
    <source>
        <dbReference type="EMBL" id="HIH69503.1"/>
    </source>
</evidence>
<accession>A0A832RWF8</accession>
<dbReference type="EMBL" id="DUIH01000010">
    <property type="protein sequence ID" value="HIH69503.1"/>
    <property type="molecule type" value="Genomic_DNA"/>
</dbReference>
<dbReference type="Gene3D" id="2.40.50.140">
    <property type="entry name" value="Nucleic acid-binding proteins"/>
    <property type="match status" value="1"/>
</dbReference>
<name>A0A832RWF8_9EURY</name>
<dbReference type="GO" id="GO:0003899">
    <property type="term" value="F:DNA-directed RNA polymerase activity"/>
    <property type="evidence" value="ECO:0007669"/>
    <property type="project" value="UniProtKB-EC"/>
</dbReference>
<dbReference type="Proteomes" id="UP000600363">
    <property type="component" value="Unassembled WGS sequence"/>
</dbReference>
<dbReference type="CDD" id="cd04331">
    <property type="entry name" value="RNAP_E_N"/>
    <property type="match status" value="1"/>
</dbReference>
<dbReference type="AlphaFoldDB" id="A0A832RWF8"/>
<dbReference type="Pfam" id="PF00575">
    <property type="entry name" value="S1"/>
    <property type="match status" value="1"/>
</dbReference>
<dbReference type="Pfam" id="PF03876">
    <property type="entry name" value="SHS2_Rpb7-N"/>
    <property type="match status" value="1"/>
</dbReference>
<dbReference type="SUPFAM" id="SSF50249">
    <property type="entry name" value="Nucleic acid-binding proteins"/>
    <property type="match status" value="1"/>
</dbReference>
<dbReference type="InterPro" id="IPR012340">
    <property type="entry name" value="NA-bd_OB-fold"/>
</dbReference>
<keyword evidence="2 5" id="KW-0240">DNA-directed RNA polymerase</keyword>
<dbReference type="GO" id="GO:0000428">
    <property type="term" value="C:DNA-directed RNA polymerase complex"/>
    <property type="evidence" value="ECO:0007669"/>
    <property type="project" value="UniProtKB-KW"/>
</dbReference>
<keyword evidence="5" id="KW-0808">Transferase</keyword>
<gene>
    <name evidence="5" type="ORF">HA299_02610</name>
</gene>
<dbReference type="CDD" id="cd04460">
    <property type="entry name" value="S1_RpoE"/>
    <property type="match status" value="1"/>
</dbReference>
<feature type="domain" description="S1 motif" evidence="4">
    <location>
        <begin position="82"/>
        <end position="166"/>
    </location>
</feature>
<dbReference type="GO" id="GO:0006352">
    <property type="term" value="P:DNA-templated transcription initiation"/>
    <property type="evidence" value="ECO:0007669"/>
    <property type="project" value="InterPro"/>
</dbReference>
<dbReference type="PANTHER" id="PTHR12709">
    <property type="entry name" value="DNA-DIRECTED RNA POLYMERASE II, III"/>
    <property type="match status" value="1"/>
</dbReference>
<evidence type="ECO:0000313" key="6">
    <source>
        <dbReference type="Proteomes" id="UP000600363"/>
    </source>
</evidence>
<dbReference type="HAMAP" id="MF_00865">
    <property type="entry name" value="RNApol_arch_Rpo7"/>
    <property type="match status" value="1"/>
</dbReference>
<evidence type="ECO:0000256" key="3">
    <source>
        <dbReference type="ARBA" id="ARBA00023163"/>
    </source>
</evidence>
<dbReference type="NCBIfam" id="TIGR00448">
    <property type="entry name" value="rpoE"/>
    <property type="match status" value="1"/>
</dbReference>
<dbReference type="GO" id="GO:0003677">
    <property type="term" value="F:DNA binding"/>
    <property type="evidence" value="ECO:0007669"/>
    <property type="project" value="InterPro"/>
</dbReference>
<dbReference type="InterPro" id="IPR004519">
    <property type="entry name" value="RNAP_E/RPC8"/>
</dbReference>
<comment type="similarity">
    <text evidence="1">Belongs to the eukaryotic RPB7/RPC8 RNA polymerase subunit family.</text>
</comment>
<evidence type="ECO:0000256" key="1">
    <source>
        <dbReference type="ARBA" id="ARBA00009307"/>
    </source>
</evidence>
<comment type="caution">
    <text evidence="5">The sequence shown here is derived from an EMBL/GenBank/DDBJ whole genome shotgun (WGS) entry which is preliminary data.</text>
</comment>
<protein>
    <submittedName>
        <fullName evidence="5">DNA-directed RNA polymerase</fullName>
        <ecNumber evidence="5">2.7.7.6</ecNumber>
    </submittedName>
</protein>
<dbReference type="InterPro" id="IPR046399">
    <property type="entry name" value="RNApol_Rpo7"/>
</dbReference>
<dbReference type="PROSITE" id="PS50126">
    <property type="entry name" value="S1"/>
    <property type="match status" value="1"/>
</dbReference>
<organism evidence="5 6">
    <name type="scientific">Methermicoccus shengliensis</name>
    <dbReference type="NCBI Taxonomy" id="660064"/>
    <lineage>
        <taxon>Archaea</taxon>
        <taxon>Methanobacteriati</taxon>
        <taxon>Methanobacteriota</taxon>
        <taxon>Stenosarchaea group</taxon>
        <taxon>Methanomicrobia</taxon>
        <taxon>Methanosarcinales</taxon>
        <taxon>Methermicoccaceae</taxon>
        <taxon>Methermicoccus</taxon>
    </lineage>
</organism>
<reference evidence="5" key="1">
    <citation type="journal article" date="2020" name="bioRxiv">
        <title>A rank-normalized archaeal taxonomy based on genome phylogeny resolves widespread incomplete and uneven classifications.</title>
        <authorList>
            <person name="Rinke C."/>
            <person name="Chuvochina M."/>
            <person name="Mussig A.J."/>
            <person name="Chaumeil P.-A."/>
            <person name="Waite D.W."/>
            <person name="Whitman W.B."/>
            <person name="Parks D.H."/>
            <person name="Hugenholtz P."/>
        </authorList>
    </citation>
    <scope>NUCLEOTIDE SEQUENCE</scope>
    <source>
        <strain evidence="5">UBA12518</strain>
    </source>
</reference>
<dbReference type="SUPFAM" id="SSF88798">
    <property type="entry name" value="N-terminal, heterodimerisation domain of RBP7 (RpoE)"/>
    <property type="match status" value="1"/>
</dbReference>
<dbReference type="EC" id="2.7.7.6" evidence="5"/>
<keyword evidence="3" id="KW-0804">Transcription</keyword>